<evidence type="ECO:0000313" key="3">
    <source>
        <dbReference type="Proteomes" id="UP001249851"/>
    </source>
</evidence>
<reference evidence="2" key="2">
    <citation type="journal article" date="2023" name="Science">
        <title>Genomic signatures of disease resistance in endangered staghorn corals.</title>
        <authorList>
            <person name="Vollmer S.V."/>
            <person name="Selwyn J.D."/>
            <person name="Despard B.A."/>
            <person name="Roesel C.L."/>
        </authorList>
    </citation>
    <scope>NUCLEOTIDE SEQUENCE</scope>
    <source>
        <strain evidence="2">K2</strain>
    </source>
</reference>
<name>A0AAD9Q8N8_ACRCE</name>
<feature type="region of interest" description="Disordered" evidence="1">
    <location>
        <begin position="145"/>
        <end position="184"/>
    </location>
</feature>
<dbReference type="EMBL" id="JARQWQ010000053">
    <property type="protein sequence ID" value="KAK2556781.1"/>
    <property type="molecule type" value="Genomic_DNA"/>
</dbReference>
<gene>
    <name evidence="2" type="ORF">P5673_020984</name>
</gene>
<reference evidence="2" key="1">
    <citation type="journal article" date="2023" name="G3 (Bethesda)">
        <title>Whole genome assembly and annotation of the endangered Caribbean coral Acropora cervicornis.</title>
        <authorList>
            <person name="Selwyn J.D."/>
            <person name="Vollmer S.V."/>
        </authorList>
    </citation>
    <scope>NUCLEOTIDE SEQUENCE</scope>
    <source>
        <strain evidence="2">K2</strain>
    </source>
</reference>
<dbReference type="AlphaFoldDB" id="A0AAD9Q8N8"/>
<sequence>MVYTKTLCFRREVNDWELLDTYFIRKRCVFDERRTTGIEAMNRNIEFIPADPAELSQWLKKSKKLRSDTCDILKANKVEGKTLIRLTRSDLTDLIPGDFLARKELWDLVEYLQNSSFKIVEKQDELAIEEDNEFDFRRTQCSPPALVRKERSKSPSTLSVDSDQSDRSFGFDIDTPRPSTPIFPKSESHKWASFTFPLPPGLKSHKEVPDNLRKQIIRDAYTCMRAQAQNDKINSQDFTIVAKQICKAVPQLKDHPPPGNRCSLGDFEYWGTVRYLLRKRHTNLKRPVDNDCKEEMERKKKCVDSLRPTPADIANHHKQIMIELCKVDVNVDAVRKLQKLSFLQRADDISNIHGTDALTKILKNYPFLQLEEQLLYELELHVQRILGKEVRFEDIKENWKKLMPTLCKAETTKDDMPALAMSQISDYFEKCPPLLTFVDKVSGDIDEFIKKETTSNSPTLLAFDLVDEKQSEKDSSQLFLVIDKSVFLEVTDETNIDYSKGLYLLLAVYYALNLQYDTKQKLLFQFLEEYVLEVKPLRRTFKYRQICNKIFQQVDDVTA</sequence>
<keyword evidence="3" id="KW-1185">Reference proteome</keyword>
<protein>
    <submittedName>
        <fullName evidence="2">Uncharacterized protein</fullName>
    </submittedName>
</protein>
<dbReference type="Gene3D" id="1.10.150.50">
    <property type="entry name" value="Transcription Factor, Ets-1"/>
    <property type="match status" value="1"/>
</dbReference>
<dbReference type="InterPro" id="IPR013761">
    <property type="entry name" value="SAM/pointed_sf"/>
</dbReference>
<accession>A0AAD9Q8N8</accession>
<evidence type="ECO:0000256" key="1">
    <source>
        <dbReference type="SAM" id="MobiDB-lite"/>
    </source>
</evidence>
<evidence type="ECO:0000313" key="2">
    <source>
        <dbReference type="EMBL" id="KAK2556781.1"/>
    </source>
</evidence>
<comment type="caution">
    <text evidence="2">The sequence shown here is derived from an EMBL/GenBank/DDBJ whole genome shotgun (WGS) entry which is preliminary data.</text>
</comment>
<dbReference type="Proteomes" id="UP001249851">
    <property type="component" value="Unassembled WGS sequence"/>
</dbReference>
<organism evidence="2 3">
    <name type="scientific">Acropora cervicornis</name>
    <name type="common">Staghorn coral</name>
    <dbReference type="NCBI Taxonomy" id="6130"/>
    <lineage>
        <taxon>Eukaryota</taxon>
        <taxon>Metazoa</taxon>
        <taxon>Cnidaria</taxon>
        <taxon>Anthozoa</taxon>
        <taxon>Hexacorallia</taxon>
        <taxon>Scleractinia</taxon>
        <taxon>Astrocoeniina</taxon>
        <taxon>Acroporidae</taxon>
        <taxon>Acropora</taxon>
    </lineage>
</organism>
<proteinExistence type="predicted"/>
<dbReference type="SUPFAM" id="SSF47769">
    <property type="entry name" value="SAM/Pointed domain"/>
    <property type="match status" value="1"/>
</dbReference>